<evidence type="ECO:0000313" key="2">
    <source>
        <dbReference type="Proteomes" id="UP000694308"/>
    </source>
</evidence>
<dbReference type="NCBIfam" id="NF038315">
    <property type="entry name" value="HxsD_rel"/>
    <property type="match status" value="1"/>
</dbReference>
<dbReference type="AlphaFoldDB" id="A0A949WXN5"/>
<protein>
    <submittedName>
        <fullName evidence="1">Uncharacterized protein</fullName>
    </submittedName>
</protein>
<keyword evidence="2" id="KW-1185">Reference proteome</keyword>
<dbReference type="RefSeq" id="WP_218323201.1">
    <property type="nucleotide sequence ID" value="NZ_JAEEGC010000159.1"/>
</dbReference>
<gene>
    <name evidence="1" type="ORF">I6U48_25050</name>
</gene>
<dbReference type="Proteomes" id="UP000694308">
    <property type="component" value="Unassembled WGS sequence"/>
</dbReference>
<organism evidence="1 2">
    <name type="scientific">Clostridium thailandense</name>
    <dbReference type="NCBI Taxonomy" id="2794346"/>
    <lineage>
        <taxon>Bacteria</taxon>
        <taxon>Bacillati</taxon>
        <taxon>Bacillota</taxon>
        <taxon>Clostridia</taxon>
        <taxon>Eubacteriales</taxon>
        <taxon>Clostridiaceae</taxon>
        <taxon>Clostridium</taxon>
    </lineage>
</organism>
<reference evidence="1" key="1">
    <citation type="submission" date="2020-12" db="EMBL/GenBank/DDBJ databases">
        <title>Clostridium thailandense sp. nov., a novel acetogenic bacterium isolated from peat land soil in Thailand.</title>
        <authorList>
            <person name="Chaikitkaew S."/>
            <person name="Birkeland N.K."/>
        </authorList>
    </citation>
    <scope>NUCLEOTIDE SEQUENCE</scope>
    <source>
        <strain evidence="1">PL3</strain>
    </source>
</reference>
<evidence type="ECO:0000313" key="1">
    <source>
        <dbReference type="EMBL" id="MBV7276157.1"/>
    </source>
</evidence>
<sequence length="68" mass="7930">MNSLELNLNIYPLKYIEKAIEDYMSIVKITYSIEADKILLSFNCNEDDFRLISNEFGNYLIGLIGKYV</sequence>
<accession>A0A949WXN5</accession>
<dbReference type="EMBL" id="JAEEGC010000159">
    <property type="protein sequence ID" value="MBV7276157.1"/>
    <property type="molecule type" value="Genomic_DNA"/>
</dbReference>
<comment type="caution">
    <text evidence="1">The sequence shown here is derived from an EMBL/GenBank/DDBJ whole genome shotgun (WGS) entry which is preliminary data.</text>
</comment>
<proteinExistence type="predicted"/>
<name>A0A949WXN5_9CLOT</name>
<dbReference type="InterPro" id="IPR049918">
    <property type="entry name" value="HxsD-rel"/>
</dbReference>